<proteinExistence type="predicted"/>
<dbReference type="GO" id="GO:0009253">
    <property type="term" value="P:peptidoglycan catabolic process"/>
    <property type="evidence" value="ECO:0007669"/>
    <property type="project" value="InterPro"/>
</dbReference>
<evidence type="ECO:0000256" key="5">
    <source>
        <dbReference type="SAM" id="SignalP"/>
    </source>
</evidence>
<keyword evidence="8" id="KW-1185">Reference proteome</keyword>
<dbReference type="GO" id="GO:0008745">
    <property type="term" value="F:N-acetylmuramoyl-L-alanine amidase activity"/>
    <property type="evidence" value="ECO:0007669"/>
    <property type="project" value="UniProtKB-EC"/>
</dbReference>
<dbReference type="Gene3D" id="3.40.80.10">
    <property type="entry name" value="Peptidoglycan recognition protein-like"/>
    <property type="match status" value="1"/>
</dbReference>
<dbReference type="InterPro" id="IPR002502">
    <property type="entry name" value="Amidase_domain"/>
</dbReference>
<feature type="signal peptide" evidence="5">
    <location>
        <begin position="1"/>
        <end position="30"/>
    </location>
</feature>
<dbReference type="Proteomes" id="UP000680750">
    <property type="component" value="Chromosome"/>
</dbReference>
<gene>
    <name evidence="7" type="ORF">Asera_60250</name>
</gene>
<evidence type="ECO:0000256" key="2">
    <source>
        <dbReference type="ARBA" id="ARBA00011901"/>
    </source>
</evidence>
<dbReference type="EMBL" id="AP023354">
    <property type="protein sequence ID" value="BCJ31917.1"/>
    <property type="molecule type" value="Genomic_DNA"/>
</dbReference>
<dbReference type="InterPro" id="IPR051206">
    <property type="entry name" value="NAMLAA_amidase_2"/>
</dbReference>
<dbReference type="KEGG" id="aser:Asera_60250"/>
<dbReference type="EC" id="3.5.1.28" evidence="2"/>
<protein>
    <recommendedName>
        <fullName evidence="2">N-acetylmuramoyl-L-alanine amidase</fullName>
        <ecNumber evidence="2">3.5.1.28</ecNumber>
    </recommendedName>
</protein>
<evidence type="ECO:0000256" key="4">
    <source>
        <dbReference type="ARBA" id="ARBA00023316"/>
    </source>
</evidence>
<dbReference type="SMART" id="SM00644">
    <property type="entry name" value="Ami_2"/>
    <property type="match status" value="1"/>
</dbReference>
<evidence type="ECO:0000313" key="8">
    <source>
        <dbReference type="Proteomes" id="UP000680750"/>
    </source>
</evidence>
<dbReference type="InterPro" id="IPR036505">
    <property type="entry name" value="Amidase/PGRP_sf"/>
</dbReference>
<dbReference type="GO" id="GO:0009254">
    <property type="term" value="P:peptidoglycan turnover"/>
    <property type="evidence" value="ECO:0007669"/>
    <property type="project" value="TreeGrafter"/>
</dbReference>
<name>A0A810L9K2_9ACTN</name>
<evidence type="ECO:0000259" key="6">
    <source>
        <dbReference type="SMART" id="SM00644"/>
    </source>
</evidence>
<comment type="catalytic activity">
    <reaction evidence="1">
        <text>Hydrolyzes the link between N-acetylmuramoyl residues and L-amino acid residues in certain cell-wall glycopeptides.</text>
        <dbReference type="EC" id="3.5.1.28"/>
    </reaction>
</comment>
<dbReference type="OrthoDB" id="66275at2"/>
<evidence type="ECO:0000256" key="1">
    <source>
        <dbReference type="ARBA" id="ARBA00001561"/>
    </source>
</evidence>
<sequence>MSRRPRLRRLLTPAVALALALLGAAPGATAAPAPAGAPAGIAAAARTAQQRYGVPAPLLEAICYLEGRLSDHGGRPSANGGYGCMNLTHNARSRDLDHAAAALGVPARQLHTDQAANIAGAAEVLRADATALSPDHRAPTNLAGWYGAIARYSGADHAVATAYADAVYRIVRHGLTATAPRGETVRIAPHRVTPDTAAADGVGVHPDLPSHCTTTSAGDYPAAYDCIVPTSYDCNTNSSCTYQSANRPTDLPILGVVIHDTEESLTDTMNTFYSTSSGVSIHYVVDGSGNVYQLLREKDIAYQAGNWWYNQRTIGIEHIGYDATGYQWYNATQYLGSAKLSAYLLNRYDIPLDRAHVVAHGTIPAPTLGTAPNHVDPGPYWLWGYYLGLINQQGVAYPTGPAPSGVVRFDPASGQTPLGTNGDETTDNFNFFYLYTQPSTAAPKVPRKGNATDITDETDNIETMLSYDVLAQQPDAAGTGDTMYEVWYGESLSGSGYSATGTKAWIAVPPGAAEQGHGTVVTLASKNGRPVPVFGRPSGSKTYEIGSSPAGSEYLSAWSVTDSGTTYYEINFNHRQAWVPASEVGSTRTS</sequence>
<dbReference type="PANTHER" id="PTHR30417">
    <property type="entry name" value="N-ACETYLMURAMOYL-L-ALANINE AMIDASE AMID"/>
    <property type="match status" value="1"/>
</dbReference>
<evidence type="ECO:0000256" key="3">
    <source>
        <dbReference type="ARBA" id="ARBA00022801"/>
    </source>
</evidence>
<dbReference type="Pfam" id="PF01510">
    <property type="entry name" value="Amidase_2"/>
    <property type="match status" value="1"/>
</dbReference>
<feature type="chain" id="PRO_5032865955" description="N-acetylmuramoyl-L-alanine amidase" evidence="5">
    <location>
        <begin position="31"/>
        <end position="590"/>
    </location>
</feature>
<evidence type="ECO:0000313" key="7">
    <source>
        <dbReference type="EMBL" id="BCJ31917.1"/>
    </source>
</evidence>
<dbReference type="GO" id="GO:0071555">
    <property type="term" value="P:cell wall organization"/>
    <property type="evidence" value="ECO:0007669"/>
    <property type="project" value="UniProtKB-KW"/>
</dbReference>
<dbReference type="PANTHER" id="PTHR30417:SF1">
    <property type="entry name" value="N-ACETYLMURAMOYL-L-ALANINE AMIDASE AMID"/>
    <property type="match status" value="1"/>
</dbReference>
<dbReference type="RefSeq" id="WP_084132876.1">
    <property type="nucleotide sequence ID" value="NZ_AP023354.1"/>
</dbReference>
<dbReference type="CDD" id="cd06583">
    <property type="entry name" value="PGRP"/>
    <property type="match status" value="1"/>
</dbReference>
<feature type="domain" description="N-acetylmuramoyl-L-alanine amidase" evidence="6">
    <location>
        <begin position="242"/>
        <end position="378"/>
    </location>
</feature>
<keyword evidence="5" id="KW-0732">Signal</keyword>
<dbReference type="FunFam" id="3.40.80.10:FF:000006">
    <property type="entry name" value="N-acetylmuramoyl-L-alanine amidase"/>
    <property type="match status" value="1"/>
</dbReference>
<accession>A0A810L9K2</accession>
<dbReference type="Gene3D" id="1.10.530.10">
    <property type="match status" value="1"/>
</dbReference>
<reference evidence="7" key="1">
    <citation type="submission" date="2020-08" db="EMBL/GenBank/DDBJ databases">
        <title>Whole genome shotgun sequence of Actinocatenispora sera NBRC 101916.</title>
        <authorList>
            <person name="Komaki H."/>
            <person name="Tamura T."/>
        </authorList>
    </citation>
    <scope>NUCLEOTIDE SEQUENCE</scope>
    <source>
        <strain evidence="7">NBRC 101916</strain>
    </source>
</reference>
<dbReference type="SUPFAM" id="SSF55846">
    <property type="entry name" value="N-acetylmuramoyl-L-alanine amidase-like"/>
    <property type="match status" value="1"/>
</dbReference>
<organism evidence="7 8">
    <name type="scientific">Actinocatenispora sera</name>
    <dbReference type="NCBI Taxonomy" id="390989"/>
    <lineage>
        <taxon>Bacteria</taxon>
        <taxon>Bacillati</taxon>
        <taxon>Actinomycetota</taxon>
        <taxon>Actinomycetes</taxon>
        <taxon>Micromonosporales</taxon>
        <taxon>Micromonosporaceae</taxon>
        <taxon>Actinocatenispora</taxon>
    </lineage>
</organism>
<keyword evidence="4" id="KW-0961">Cell wall biogenesis/degradation</keyword>
<keyword evidence="3" id="KW-0378">Hydrolase</keyword>
<dbReference type="AlphaFoldDB" id="A0A810L9K2"/>